<evidence type="ECO:0000256" key="13">
    <source>
        <dbReference type="ARBA" id="ARBA00023136"/>
    </source>
</evidence>
<evidence type="ECO:0000256" key="4">
    <source>
        <dbReference type="ARBA" id="ARBA00021095"/>
    </source>
</evidence>
<protein>
    <recommendedName>
        <fullName evidence="4">NADH-ubiquinone oxidoreductase chain 6</fullName>
        <ecNumber evidence="3">7.1.1.2</ecNumber>
    </recommendedName>
    <alternativeName>
        <fullName evidence="14">NADH dehydrogenase subunit 6</fullName>
    </alternativeName>
</protein>
<keyword evidence="7 16" id="KW-0812">Transmembrane</keyword>
<evidence type="ECO:0000256" key="10">
    <source>
        <dbReference type="ARBA" id="ARBA00022989"/>
    </source>
</evidence>
<dbReference type="InterPro" id="IPR050269">
    <property type="entry name" value="ComplexI_Subunit6"/>
</dbReference>
<proteinExistence type="inferred from homology"/>
<evidence type="ECO:0000256" key="5">
    <source>
        <dbReference type="ARBA" id="ARBA00022448"/>
    </source>
</evidence>
<keyword evidence="6" id="KW-0679">Respiratory chain</keyword>
<evidence type="ECO:0000256" key="14">
    <source>
        <dbReference type="ARBA" id="ARBA00031019"/>
    </source>
</evidence>
<evidence type="ECO:0000256" key="11">
    <source>
        <dbReference type="ARBA" id="ARBA00023027"/>
    </source>
</evidence>
<dbReference type="EC" id="7.1.1.2" evidence="3"/>
<keyword evidence="9" id="KW-0249">Electron transport</keyword>
<feature type="transmembrane region" description="Helical" evidence="16">
    <location>
        <begin position="140"/>
        <end position="159"/>
    </location>
</feature>
<comment type="catalytic activity">
    <reaction evidence="15">
        <text>a ubiquinone + NADH + 5 H(+)(in) = a ubiquinol + NAD(+) + 4 H(+)(out)</text>
        <dbReference type="Rhea" id="RHEA:29091"/>
        <dbReference type="Rhea" id="RHEA-COMP:9565"/>
        <dbReference type="Rhea" id="RHEA-COMP:9566"/>
        <dbReference type="ChEBI" id="CHEBI:15378"/>
        <dbReference type="ChEBI" id="CHEBI:16389"/>
        <dbReference type="ChEBI" id="CHEBI:17976"/>
        <dbReference type="ChEBI" id="CHEBI:57540"/>
        <dbReference type="ChEBI" id="CHEBI:57945"/>
        <dbReference type="EC" id="7.1.1.2"/>
    </reaction>
</comment>
<keyword evidence="12 17" id="KW-0496">Mitochondrion</keyword>
<gene>
    <name evidence="17" type="primary">ND6</name>
</gene>
<feature type="transmembrane region" description="Helical" evidence="16">
    <location>
        <begin position="84"/>
        <end position="102"/>
    </location>
</feature>
<evidence type="ECO:0000256" key="9">
    <source>
        <dbReference type="ARBA" id="ARBA00022982"/>
    </source>
</evidence>
<keyword evidence="11" id="KW-0520">NAD</keyword>
<sequence>MMKTLTITILFLISIMFNMSKTPLIMGLMLLLQTLSISILLGMLSMSFWFMYMLFLVMIGGMLILFIYMSSLTSNLKFNFNKKIIMMMFLLTIFLLTIFYNTKLHLVLNIESMSFMTMKFEQEMMLKMSLNKLYNLPSNFMMILMINYLLLTLFITVKITNINMGPLRKNI</sequence>
<comment type="similarity">
    <text evidence="2">Belongs to the complex I subunit 6 family.</text>
</comment>
<keyword evidence="10 16" id="KW-1133">Transmembrane helix</keyword>
<accession>A0A7T8JJJ0</accession>
<dbReference type="PANTHER" id="PTHR11435:SF1">
    <property type="entry name" value="NADH-UBIQUINONE OXIDOREDUCTASE CHAIN 6"/>
    <property type="match status" value="1"/>
</dbReference>
<keyword evidence="13 16" id="KW-0472">Membrane</keyword>
<evidence type="ECO:0000256" key="12">
    <source>
        <dbReference type="ARBA" id="ARBA00023128"/>
    </source>
</evidence>
<comment type="subcellular location">
    <subcellularLocation>
        <location evidence="1">Mitochondrion membrane</location>
        <topology evidence="1">Multi-pass membrane protein</topology>
    </subcellularLocation>
</comment>
<dbReference type="GO" id="GO:0008137">
    <property type="term" value="F:NADH dehydrogenase (ubiquinone) activity"/>
    <property type="evidence" value="ECO:0007669"/>
    <property type="project" value="UniProtKB-EC"/>
</dbReference>
<dbReference type="PANTHER" id="PTHR11435">
    <property type="entry name" value="NADH UBIQUINONE OXIDOREDUCTASE SUBUNIT ND6"/>
    <property type="match status" value="1"/>
</dbReference>
<dbReference type="EMBL" id="MW324676">
    <property type="protein sequence ID" value="QQP21730.1"/>
    <property type="molecule type" value="Genomic_DNA"/>
</dbReference>
<evidence type="ECO:0000256" key="2">
    <source>
        <dbReference type="ARBA" id="ARBA00005698"/>
    </source>
</evidence>
<evidence type="ECO:0000256" key="8">
    <source>
        <dbReference type="ARBA" id="ARBA00022967"/>
    </source>
</evidence>
<evidence type="ECO:0000256" key="1">
    <source>
        <dbReference type="ARBA" id="ARBA00004225"/>
    </source>
</evidence>
<evidence type="ECO:0000256" key="3">
    <source>
        <dbReference type="ARBA" id="ARBA00012944"/>
    </source>
</evidence>
<name>A0A7T8JJJ0_9HYME</name>
<keyword evidence="8" id="KW-1278">Translocase</keyword>
<reference evidence="17" key="1">
    <citation type="submission" date="2020-12" db="EMBL/GenBank/DDBJ databases">
        <title>The first mitochondrial genome of a fern sawfly, Strongylogaster xanthocera Stephens, 1835 (Hymenoptera: Tenthredinidae).</title>
        <authorList>
            <person name="Liu Y."/>
            <person name="Wei M."/>
            <person name="Niu G."/>
        </authorList>
    </citation>
    <scope>NUCLEOTIDE SEQUENCE</scope>
</reference>
<keyword evidence="5" id="KW-0813">Transport</keyword>
<dbReference type="AlphaFoldDB" id="A0A7T8JJJ0"/>
<evidence type="ECO:0000256" key="6">
    <source>
        <dbReference type="ARBA" id="ARBA00022660"/>
    </source>
</evidence>
<organism evidence="17">
    <name type="scientific">Strongylogaster xanthocera</name>
    <dbReference type="NCBI Taxonomy" id="1385064"/>
    <lineage>
        <taxon>Eukaryota</taxon>
        <taxon>Metazoa</taxon>
        <taxon>Ecdysozoa</taxon>
        <taxon>Arthropoda</taxon>
        <taxon>Hexapoda</taxon>
        <taxon>Insecta</taxon>
        <taxon>Pterygota</taxon>
        <taxon>Neoptera</taxon>
        <taxon>Endopterygota</taxon>
        <taxon>Hymenoptera</taxon>
        <taxon>Tenthredinoidea</taxon>
        <taxon>Tenthredinidae</taxon>
        <taxon>Selandriinae</taxon>
        <taxon>Strongylogaster</taxon>
    </lineage>
</organism>
<evidence type="ECO:0000313" key="17">
    <source>
        <dbReference type="EMBL" id="QQP21730.1"/>
    </source>
</evidence>
<evidence type="ECO:0000256" key="15">
    <source>
        <dbReference type="ARBA" id="ARBA00049551"/>
    </source>
</evidence>
<dbReference type="GO" id="GO:0031966">
    <property type="term" value="C:mitochondrial membrane"/>
    <property type="evidence" value="ECO:0007669"/>
    <property type="project" value="UniProtKB-SubCell"/>
</dbReference>
<geneLocation type="mitochondrion" evidence="17"/>
<feature type="transmembrane region" description="Helical" evidence="16">
    <location>
        <begin position="50"/>
        <end position="72"/>
    </location>
</feature>
<evidence type="ECO:0000256" key="7">
    <source>
        <dbReference type="ARBA" id="ARBA00022692"/>
    </source>
</evidence>
<evidence type="ECO:0000256" key="16">
    <source>
        <dbReference type="SAM" id="Phobius"/>
    </source>
</evidence>